<proteinExistence type="predicted"/>
<evidence type="ECO:0000256" key="3">
    <source>
        <dbReference type="ARBA" id="ARBA00022475"/>
    </source>
</evidence>
<dbReference type="PANTHER" id="PTHR43266:SF2">
    <property type="entry name" value="MAJOR FACILITATOR SUPERFAMILY (MFS) PROFILE DOMAIN-CONTAINING PROTEIN"/>
    <property type="match status" value="1"/>
</dbReference>
<keyword evidence="3" id="KW-1003">Cell membrane</keyword>
<dbReference type="InterPro" id="IPR036259">
    <property type="entry name" value="MFS_trans_sf"/>
</dbReference>
<accession>A0A133KNB7</accession>
<dbReference type="PANTHER" id="PTHR43266">
    <property type="entry name" value="MACROLIDE-EFFLUX PROTEIN"/>
    <property type="match status" value="1"/>
</dbReference>
<dbReference type="GO" id="GO:0005886">
    <property type="term" value="C:plasma membrane"/>
    <property type="evidence" value="ECO:0007669"/>
    <property type="project" value="UniProtKB-SubCell"/>
</dbReference>
<sequence>MKHSLFKNHSFLFLISAQTVSNLGDWLHLVALFALVAFKWHADPIAMAGITLCMVLPSILFGSPAGWLADRFNRKVLMSFSDFARCGCVLGIAFSVSLWQVYIFLFFWAFSQPSSPLQKAACFAKLLVKTKYRRQSAQAR</sequence>
<evidence type="ECO:0000313" key="8">
    <source>
        <dbReference type="Proteomes" id="UP000070376"/>
    </source>
</evidence>
<evidence type="ECO:0000256" key="2">
    <source>
        <dbReference type="ARBA" id="ARBA00022448"/>
    </source>
</evidence>
<dbReference type="AlphaFoldDB" id="A0A133KNB7"/>
<evidence type="ECO:0000256" key="5">
    <source>
        <dbReference type="ARBA" id="ARBA00022989"/>
    </source>
</evidence>
<evidence type="ECO:0000256" key="4">
    <source>
        <dbReference type="ARBA" id="ARBA00022692"/>
    </source>
</evidence>
<dbReference type="Proteomes" id="UP000070376">
    <property type="component" value="Unassembled WGS sequence"/>
</dbReference>
<evidence type="ECO:0000256" key="6">
    <source>
        <dbReference type="ARBA" id="ARBA00023136"/>
    </source>
</evidence>
<evidence type="ECO:0000256" key="1">
    <source>
        <dbReference type="ARBA" id="ARBA00004651"/>
    </source>
</evidence>
<keyword evidence="5" id="KW-1133">Transmembrane helix</keyword>
<keyword evidence="6" id="KW-0472">Membrane</keyword>
<dbReference type="PATRIC" id="fig|1398.22.peg.2144"/>
<keyword evidence="2" id="KW-0813">Transport</keyword>
<dbReference type="InterPro" id="IPR011701">
    <property type="entry name" value="MFS"/>
</dbReference>
<comment type="caution">
    <text evidence="7">The sequence shown here is derived from an EMBL/GenBank/DDBJ whole genome shotgun (WGS) entry which is preliminary data.</text>
</comment>
<dbReference type="SUPFAM" id="SSF103473">
    <property type="entry name" value="MFS general substrate transporter"/>
    <property type="match status" value="1"/>
</dbReference>
<gene>
    <name evidence="7" type="ORF">HMPREF3213_02139</name>
</gene>
<dbReference type="Pfam" id="PF07690">
    <property type="entry name" value="MFS_1"/>
    <property type="match status" value="1"/>
</dbReference>
<evidence type="ECO:0000313" key="7">
    <source>
        <dbReference type="EMBL" id="KWZ81054.1"/>
    </source>
</evidence>
<protein>
    <submittedName>
        <fullName evidence="7">Uncharacterized protein</fullName>
    </submittedName>
</protein>
<comment type="subcellular location">
    <subcellularLocation>
        <location evidence="1">Cell membrane</location>
        <topology evidence="1">Multi-pass membrane protein</topology>
    </subcellularLocation>
</comment>
<dbReference type="EMBL" id="LRPN01000082">
    <property type="protein sequence ID" value="KWZ81054.1"/>
    <property type="molecule type" value="Genomic_DNA"/>
</dbReference>
<dbReference type="Gene3D" id="1.20.1250.20">
    <property type="entry name" value="MFS general substrate transporter like domains"/>
    <property type="match status" value="1"/>
</dbReference>
<dbReference type="GO" id="GO:0022857">
    <property type="term" value="F:transmembrane transporter activity"/>
    <property type="evidence" value="ECO:0007669"/>
    <property type="project" value="InterPro"/>
</dbReference>
<keyword evidence="4" id="KW-0812">Transmembrane</keyword>
<reference evidence="8" key="1">
    <citation type="submission" date="2016-01" db="EMBL/GenBank/DDBJ databases">
        <authorList>
            <person name="Mitreva M."/>
            <person name="Pepin K.H."/>
            <person name="Mihindukulasuriya K.A."/>
            <person name="Fulton R."/>
            <person name="Fronick C."/>
            <person name="O'Laughlin M."/>
            <person name="Miner T."/>
            <person name="Herter B."/>
            <person name="Rosa B.A."/>
            <person name="Cordes M."/>
            <person name="Tomlinson C."/>
            <person name="Wollam A."/>
            <person name="Palsikar V.B."/>
            <person name="Mardis E.R."/>
            <person name="Wilson R.K."/>
        </authorList>
    </citation>
    <scope>NUCLEOTIDE SEQUENCE [LARGE SCALE GENOMIC DNA]</scope>
    <source>
        <strain evidence="8">GED7749B</strain>
    </source>
</reference>
<name>A0A133KNB7_HEYCO</name>
<organism evidence="7 8">
    <name type="scientific">Heyndrickxia coagulans</name>
    <name type="common">Weizmannia coagulans</name>
    <dbReference type="NCBI Taxonomy" id="1398"/>
    <lineage>
        <taxon>Bacteria</taxon>
        <taxon>Bacillati</taxon>
        <taxon>Bacillota</taxon>
        <taxon>Bacilli</taxon>
        <taxon>Bacillales</taxon>
        <taxon>Bacillaceae</taxon>
        <taxon>Heyndrickxia</taxon>
    </lineage>
</organism>